<comment type="subcellular location">
    <subcellularLocation>
        <location evidence="1">Nucleus</location>
    </subcellularLocation>
</comment>
<evidence type="ECO:0000256" key="2">
    <source>
        <dbReference type="ARBA" id="ARBA00010015"/>
    </source>
</evidence>
<reference evidence="12 13" key="1">
    <citation type="submission" date="2018-11" db="EMBL/GenBank/DDBJ databases">
        <authorList>
            <consortium name="Pathogen Informatics"/>
        </authorList>
    </citation>
    <scope>NUCLEOTIDE SEQUENCE [LARGE SCALE GENOMIC DNA]</scope>
</reference>
<dbReference type="GO" id="GO:1901255">
    <property type="term" value="P:nucleotide-excision repair involved in interstrand cross-link repair"/>
    <property type="evidence" value="ECO:0007669"/>
    <property type="project" value="TreeGrafter"/>
</dbReference>
<dbReference type="FunFam" id="3.40.50.10130:FF:000002">
    <property type="entry name" value="DNA repair endonuclease XPF"/>
    <property type="match status" value="1"/>
</dbReference>
<keyword evidence="13" id="KW-1185">Reference proteome</keyword>
<keyword evidence="8" id="KW-0234">DNA repair</keyword>
<dbReference type="InterPro" id="IPR047520">
    <property type="entry name" value="XPF_nuclease"/>
</dbReference>
<organism evidence="12 13">
    <name type="scientific">Dibothriocephalus latus</name>
    <name type="common">Fish tapeworm</name>
    <name type="synonym">Diphyllobothrium latum</name>
    <dbReference type="NCBI Taxonomy" id="60516"/>
    <lineage>
        <taxon>Eukaryota</taxon>
        <taxon>Metazoa</taxon>
        <taxon>Spiralia</taxon>
        <taxon>Lophotrochozoa</taxon>
        <taxon>Platyhelminthes</taxon>
        <taxon>Cestoda</taxon>
        <taxon>Eucestoda</taxon>
        <taxon>Diphyllobothriidea</taxon>
        <taxon>Diphyllobothriidae</taxon>
        <taxon>Dibothriocephalus</taxon>
    </lineage>
</organism>
<keyword evidence="4" id="KW-0255">Endonuclease</keyword>
<evidence type="ECO:0000256" key="3">
    <source>
        <dbReference type="ARBA" id="ARBA00022722"/>
    </source>
</evidence>
<name>A0A3P7P4B4_DIBLA</name>
<evidence type="ECO:0000256" key="10">
    <source>
        <dbReference type="ARBA" id="ARBA00072370"/>
    </source>
</evidence>
<evidence type="ECO:0000256" key="1">
    <source>
        <dbReference type="ARBA" id="ARBA00004123"/>
    </source>
</evidence>
<gene>
    <name evidence="12" type="ORF">DILT_LOCUS18148</name>
</gene>
<dbReference type="GO" id="GO:0000712">
    <property type="term" value="P:resolution of meiotic recombination intermediates"/>
    <property type="evidence" value="ECO:0007669"/>
    <property type="project" value="TreeGrafter"/>
</dbReference>
<dbReference type="InterPro" id="IPR011335">
    <property type="entry name" value="Restrct_endonuc-II-like"/>
</dbReference>
<dbReference type="GO" id="GO:0000014">
    <property type="term" value="F:single-stranded DNA endodeoxyribonuclease activity"/>
    <property type="evidence" value="ECO:0007669"/>
    <property type="project" value="TreeGrafter"/>
</dbReference>
<dbReference type="CDD" id="cd20078">
    <property type="entry name" value="XPF_nuclease_XPF_euk"/>
    <property type="match status" value="1"/>
</dbReference>
<proteinExistence type="inferred from homology"/>
<evidence type="ECO:0000313" key="12">
    <source>
        <dbReference type="EMBL" id="VDN40127.1"/>
    </source>
</evidence>
<keyword evidence="9" id="KW-0539">Nucleus</keyword>
<keyword evidence="3" id="KW-0540">Nuclease</keyword>
<dbReference type="Pfam" id="PF02732">
    <property type="entry name" value="ERCC4"/>
    <property type="match status" value="1"/>
</dbReference>
<dbReference type="GO" id="GO:0000110">
    <property type="term" value="C:nucleotide-excision repair factor 1 complex"/>
    <property type="evidence" value="ECO:0007669"/>
    <property type="project" value="TreeGrafter"/>
</dbReference>
<evidence type="ECO:0000256" key="6">
    <source>
        <dbReference type="ARBA" id="ARBA00022801"/>
    </source>
</evidence>
<comment type="similarity">
    <text evidence="2">Belongs to the XPF family.</text>
</comment>
<feature type="domain" description="ERCC4" evidence="11">
    <location>
        <begin position="24"/>
        <end position="104"/>
    </location>
</feature>
<dbReference type="GO" id="GO:0003684">
    <property type="term" value="F:damaged DNA binding"/>
    <property type="evidence" value="ECO:0007669"/>
    <property type="project" value="TreeGrafter"/>
</dbReference>
<dbReference type="AlphaFoldDB" id="A0A3P7P4B4"/>
<dbReference type="Proteomes" id="UP000281553">
    <property type="component" value="Unassembled WGS sequence"/>
</dbReference>
<dbReference type="EMBL" id="UYRU01097720">
    <property type="protein sequence ID" value="VDN40127.1"/>
    <property type="molecule type" value="Genomic_DNA"/>
</dbReference>
<keyword evidence="7" id="KW-0238">DNA-binding</keyword>
<evidence type="ECO:0000259" key="11">
    <source>
        <dbReference type="SMART" id="SM00891"/>
    </source>
</evidence>
<keyword evidence="6" id="KW-0378">Hydrolase</keyword>
<sequence length="116" mass="13132">MEPVLPKQLLGPSESNSRVVQEPCVLVDVREFRSELPALLHRKGMKVIPLTLSIGDYILAPHICVERKSVSDLISSLNSGRLYQQCTAMARYYLNPVLLVEFSMPAHSKQTPYFKF</sequence>
<dbReference type="PANTHER" id="PTHR10150:SF0">
    <property type="entry name" value="DNA REPAIR ENDONUCLEASE XPF"/>
    <property type="match status" value="1"/>
</dbReference>
<evidence type="ECO:0000256" key="5">
    <source>
        <dbReference type="ARBA" id="ARBA00022763"/>
    </source>
</evidence>
<dbReference type="SUPFAM" id="SSF52980">
    <property type="entry name" value="Restriction endonuclease-like"/>
    <property type="match status" value="1"/>
</dbReference>
<dbReference type="InterPro" id="IPR006166">
    <property type="entry name" value="ERCC4_domain"/>
</dbReference>
<evidence type="ECO:0000256" key="9">
    <source>
        <dbReference type="ARBA" id="ARBA00023242"/>
    </source>
</evidence>
<dbReference type="SMART" id="SM00891">
    <property type="entry name" value="ERCC4"/>
    <property type="match status" value="1"/>
</dbReference>
<keyword evidence="5" id="KW-0227">DNA damage</keyword>
<dbReference type="GO" id="GO:0003697">
    <property type="term" value="F:single-stranded DNA binding"/>
    <property type="evidence" value="ECO:0007669"/>
    <property type="project" value="TreeGrafter"/>
</dbReference>
<protein>
    <recommendedName>
        <fullName evidence="10">DNA repair endonuclease XPF</fullName>
    </recommendedName>
</protein>
<dbReference type="Gene3D" id="3.40.50.10130">
    <property type="match status" value="1"/>
</dbReference>
<evidence type="ECO:0000256" key="4">
    <source>
        <dbReference type="ARBA" id="ARBA00022759"/>
    </source>
</evidence>
<evidence type="ECO:0000256" key="7">
    <source>
        <dbReference type="ARBA" id="ARBA00023125"/>
    </source>
</evidence>
<dbReference type="OrthoDB" id="361020at2759"/>
<dbReference type="PANTHER" id="PTHR10150">
    <property type="entry name" value="DNA REPAIR ENDONUCLEASE XPF"/>
    <property type="match status" value="1"/>
</dbReference>
<dbReference type="GO" id="GO:0000724">
    <property type="term" value="P:double-strand break repair via homologous recombination"/>
    <property type="evidence" value="ECO:0007669"/>
    <property type="project" value="TreeGrafter"/>
</dbReference>
<evidence type="ECO:0000256" key="8">
    <source>
        <dbReference type="ARBA" id="ARBA00023204"/>
    </source>
</evidence>
<evidence type="ECO:0000313" key="13">
    <source>
        <dbReference type="Proteomes" id="UP000281553"/>
    </source>
</evidence>
<accession>A0A3P7P4B4</accession>